<dbReference type="GO" id="GO:0005886">
    <property type="term" value="C:plasma membrane"/>
    <property type="evidence" value="ECO:0007669"/>
    <property type="project" value="TreeGrafter"/>
</dbReference>
<protein>
    <submittedName>
        <fullName evidence="6">Unannotated protein</fullName>
    </submittedName>
</protein>
<sequence length="289" mass="30856">MAAPALIRALRPKQWAKNVLVVAAPFAAGRLFEKSVLADVAIAFVSFCLAASAVYLLNDLRDADKDRLHPVKKNRPIAAGQVPPSLAIVVAVVALVLSIGLATLARPALVWVIVTYLVIQVLYVFWLKNLPVIDLAVVASGFLLRALAGGAATGITISDWFLLVAGFGSLFVVAGKRYSELVNLEAEGQTIGQTRSTLLAYTPTYLRFVWTVAAAVTVMVYGLWVITVPRASTSATLISLIPFTLGLLVYALIVDSGKGDEPETAILRNPTLLALGVLWVLSLGVTLYM</sequence>
<organism evidence="6">
    <name type="scientific">freshwater metagenome</name>
    <dbReference type="NCBI Taxonomy" id="449393"/>
    <lineage>
        <taxon>unclassified sequences</taxon>
        <taxon>metagenomes</taxon>
        <taxon>ecological metagenomes</taxon>
    </lineage>
</organism>
<dbReference type="CDD" id="cd13963">
    <property type="entry name" value="PT_UbiA_2"/>
    <property type="match status" value="1"/>
</dbReference>
<evidence type="ECO:0000256" key="2">
    <source>
        <dbReference type="ARBA" id="ARBA00022692"/>
    </source>
</evidence>
<dbReference type="NCBIfam" id="NF008978">
    <property type="entry name" value="PRK12324.1-4"/>
    <property type="match status" value="1"/>
</dbReference>
<dbReference type="EMBL" id="CAFBLM010000009">
    <property type="protein sequence ID" value="CAB4862718.1"/>
    <property type="molecule type" value="Genomic_DNA"/>
</dbReference>
<dbReference type="GO" id="GO:0016765">
    <property type="term" value="F:transferase activity, transferring alkyl or aryl (other than methyl) groups"/>
    <property type="evidence" value="ECO:0007669"/>
    <property type="project" value="InterPro"/>
</dbReference>
<evidence type="ECO:0000256" key="1">
    <source>
        <dbReference type="ARBA" id="ARBA00004141"/>
    </source>
</evidence>
<dbReference type="PANTHER" id="PTHR11048">
    <property type="entry name" value="PRENYLTRANSFERASES"/>
    <property type="match status" value="1"/>
</dbReference>
<evidence type="ECO:0000313" key="6">
    <source>
        <dbReference type="EMBL" id="CAB4862718.1"/>
    </source>
</evidence>
<dbReference type="GO" id="GO:0009247">
    <property type="term" value="P:glycolipid biosynthetic process"/>
    <property type="evidence" value="ECO:0007669"/>
    <property type="project" value="TreeGrafter"/>
</dbReference>
<keyword evidence="4 5" id="KW-0472">Membrane</keyword>
<dbReference type="Gene3D" id="1.10.357.140">
    <property type="entry name" value="UbiA prenyltransferase"/>
    <property type="match status" value="1"/>
</dbReference>
<evidence type="ECO:0000256" key="5">
    <source>
        <dbReference type="SAM" id="Phobius"/>
    </source>
</evidence>
<name>A0A6J7D106_9ZZZZ</name>
<keyword evidence="3 5" id="KW-1133">Transmembrane helix</keyword>
<feature type="transmembrane region" description="Helical" evidence="5">
    <location>
        <begin position="235"/>
        <end position="253"/>
    </location>
</feature>
<feature type="transmembrane region" description="Helical" evidence="5">
    <location>
        <begin position="77"/>
        <end position="101"/>
    </location>
</feature>
<comment type="subcellular location">
    <subcellularLocation>
        <location evidence="1">Membrane</location>
        <topology evidence="1">Multi-pass membrane protein</topology>
    </subcellularLocation>
</comment>
<gene>
    <name evidence="6" type="ORF">UFOPK3401_00334</name>
</gene>
<dbReference type="InterPro" id="IPR000537">
    <property type="entry name" value="UbiA_prenyltransferase"/>
</dbReference>
<reference evidence="6" key="1">
    <citation type="submission" date="2020-05" db="EMBL/GenBank/DDBJ databases">
        <authorList>
            <person name="Chiriac C."/>
            <person name="Salcher M."/>
            <person name="Ghai R."/>
            <person name="Kavagutti S V."/>
        </authorList>
    </citation>
    <scope>NUCLEOTIDE SEQUENCE</scope>
</reference>
<dbReference type="InterPro" id="IPR039653">
    <property type="entry name" value="Prenyltransferase"/>
</dbReference>
<dbReference type="Pfam" id="PF01040">
    <property type="entry name" value="UbiA"/>
    <property type="match status" value="1"/>
</dbReference>
<feature type="transmembrane region" description="Helical" evidence="5">
    <location>
        <begin position="265"/>
        <end position="288"/>
    </location>
</feature>
<evidence type="ECO:0000256" key="4">
    <source>
        <dbReference type="ARBA" id="ARBA00023136"/>
    </source>
</evidence>
<keyword evidence="2 5" id="KW-0812">Transmembrane</keyword>
<feature type="transmembrane region" description="Helical" evidence="5">
    <location>
        <begin position="208"/>
        <end position="228"/>
    </location>
</feature>
<evidence type="ECO:0000256" key="3">
    <source>
        <dbReference type="ARBA" id="ARBA00022989"/>
    </source>
</evidence>
<dbReference type="InterPro" id="IPR044878">
    <property type="entry name" value="UbiA_sf"/>
</dbReference>
<dbReference type="PANTHER" id="PTHR11048:SF5">
    <property type="entry name" value="DECAPRENYL-PHOSPHATE PHOSPHORIBOSYLTRANSFERASE"/>
    <property type="match status" value="1"/>
</dbReference>
<feature type="transmembrane region" description="Helical" evidence="5">
    <location>
        <begin position="36"/>
        <end position="57"/>
    </location>
</feature>
<dbReference type="AlphaFoldDB" id="A0A6J7D106"/>
<proteinExistence type="predicted"/>
<feature type="transmembrane region" description="Helical" evidence="5">
    <location>
        <begin position="108"/>
        <end position="126"/>
    </location>
</feature>
<accession>A0A6J7D106</accession>